<protein>
    <submittedName>
        <fullName evidence="2">HDIG domain-containing protein</fullName>
    </submittedName>
</protein>
<dbReference type="AlphaFoldDB" id="A0A1M6F247"/>
<dbReference type="InterPro" id="IPR037522">
    <property type="entry name" value="HD_GYP_dom"/>
</dbReference>
<dbReference type="InterPro" id="IPR011051">
    <property type="entry name" value="RmlC_Cupin_sf"/>
</dbReference>
<dbReference type="NCBIfam" id="TIGR00277">
    <property type="entry name" value="HDIG"/>
    <property type="match status" value="1"/>
</dbReference>
<dbReference type="InterPro" id="IPR014710">
    <property type="entry name" value="RmlC-like_jellyroll"/>
</dbReference>
<dbReference type="InterPro" id="IPR013096">
    <property type="entry name" value="Cupin_2"/>
</dbReference>
<dbReference type="Pfam" id="PF07883">
    <property type="entry name" value="Cupin_2"/>
    <property type="match status" value="1"/>
</dbReference>
<dbReference type="SMART" id="SM00471">
    <property type="entry name" value="HDc"/>
    <property type="match status" value="1"/>
</dbReference>
<organism evidence="2 3">
    <name type="scientific">Dethiosulfatibacter aminovorans DSM 17477</name>
    <dbReference type="NCBI Taxonomy" id="1121476"/>
    <lineage>
        <taxon>Bacteria</taxon>
        <taxon>Bacillati</taxon>
        <taxon>Bacillota</taxon>
        <taxon>Tissierellia</taxon>
        <taxon>Dethiosulfatibacter</taxon>
    </lineage>
</organism>
<dbReference type="Proteomes" id="UP000184052">
    <property type="component" value="Unassembled WGS sequence"/>
</dbReference>
<feature type="domain" description="HD-GYP" evidence="1">
    <location>
        <begin position="113"/>
        <end position="301"/>
    </location>
</feature>
<accession>A0A1M6F247</accession>
<dbReference type="PANTHER" id="PTHR43155">
    <property type="entry name" value="CYCLIC DI-GMP PHOSPHODIESTERASE PA4108-RELATED"/>
    <property type="match status" value="1"/>
</dbReference>
<dbReference type="EMBL" id="FQZL01000008">
    <property type="protein sequence ID" value="SHI91762.1"/>
    <property type="molecule type" value="Genomic_DNA"/>
</dbReference>
<dbReference type="SUPFAM" id="SSF109604">
    <property type="entry name" value="HD-domain/PDEase-like"/>
    <property type="match status" value="1"/>
</dbReference>
<reference evidence="2 3" key="1">
    <citation type="submission" date="2016-11" db="EMBL/GenBank/DDBJ databases">
        <authorList>
            <person name="Jaros S."/>
            <person name="Januszkiewicz K."/>
            <person name="Wedrychowicz H."/>
        </authorList>
    </citation>
    <scope>NUCLEOTIDE SEQUENCE [LARGE SCALE GENOMIC DNA]</scope>
    <source>
        <strain evidence="2 3">DSM 17477</strain>
    </source>
</reference>
<dbReference type="Gene3D" id="1.10.3210.10">
    <property type="entry name" value="Hypothetical protein af1432"/>
    <property type="match status" value="1"/>
</dbReference>
<evidence type="ECO:0000313" key="3">
    <source>
        <dbReference type="Proteomes" id="UP000184052"/>
    </source>
</evidence>
<dbReference type="PROSITE" id="PS51832">
    <property type="entry name" value="HD_GYP"/>
    <property type="match status" value="1"/>
</dbReference>
<dbReference type="Gene3D" id="2.60.120.10">
    <property type="entry name" value="Jelly Rolls"/>
    <property type="match status" value="1"/>
</dbReference>
<dbReference type="InterPro" id="IPR006675">
    <property type="entry name" value="HDIG_dom"/>
</dbReference>
<evidence type="ECO:0000313" key="2">
    <source>
        <dbReference type="EMBL" id="SHI91762.1"/>
    </source>
</evidence>
<dbReference type="Pfam" id="PF13487">
    <property type="entry name" value="HD_5"/>
    <property type="match status" value="1"/>
</dbReference>
<evidence type="ECO:0000259" key="1">
    <source>
        <dbReference type="PROSITE" id="PS51832"/>
    </source>
</evidence>
<name>A0A1M6F247_9FIRM</name>
<gene>
    <name evidence="2" type="ORF">SAMN02745751_01326</name>
</gene>
<dbReference type="InterPro" id="IPR003607">
    <property type="entry name" value="HD/PDEase_dom"/>
</dbReference>
<dbReference type="PANTHER" id="PTHR43155:SF2">
    <property type="entry name" value="CYCLIC DI-GMP PHOSPHODIESTERASE PA4108"/>
    <property type="match status" value="1"/>
</dbReference>
<keyword evidence="3" id="KW-1185">Reference proteome</keyword>
<sequence length="301" mass="34659">MEGLHICKRDEYLEKSAQENGSISLLAKGHNNEIMRQIIKKGNMAYINPGNSDELLEFLYILDGSITLHVKDEKLVLKTGDYFYVNRLKELAQFETNEDTEMLYFSNQPVFFNISKRLNDLREIAKKSQEKDLYTHDHGARVQHYAVIIANKLNLPKEKIENIFFASLFHDIGKIEVPDYVLNKPGKLTEEEMEYIKKHPITGMEMVNDTYYEDLSKIILQHHEWMNGGGYPNGIKGDEICIEARIIAVADAYDALTTNRSYRKGFTAQKAVEILNSEAGWKYDPEVLGKLMEALNEEKIV</sequence>
<dbReference type="SUPFAM" id="SSF51182">
    <property type="entry name" value="RmlC-like cupins"/>
    <property type="match status" value="1"/>
</dbReference>
<proteinExistence type="predicted"/>
<dbReference type="CDD" id="cd00077">
    <property type="entry name" value="HDc"/>
    <property type="match status" value="1"/>
</dbReference>
<dbReference type="STRING" id="1121476.SAMN02745751_01326"/>